<organism evidence="1 2">
    <name type="scientific">Pseudomonas neuropathica</name>
    <dbReference type="NCBI Taxonomy" id="2730425"/>
    <lineage>
        <taxon>Bacteria</taxon>
        <taxon>Pseudomonadati</taxon>
        <taxon>Pseudomonadota</taxon>
        <taxon>Gammaproteobacteria</taxon>
        <taxon>Pseudomonadales</taxon>
        <taxon>Pseudomonadaceae</taxon>
        <taxon>Pseudomonas</taxon>
    </lineage>
</organism>
<keyword evidence="2" id="KW-1185">Reference proteome</keyword>
<evidence type="ECO:0000313" key="2">
    <source>
        <dbReference type="Proteomes" id="UP001622950"/>
    </source>
</evidence>
<name>A0ACC7MNN7_9PSED</name>
<accession>A0ACC7MNN7</accession>
<evidence type="ECO:0000313" key="1">
    <source>
        <dbReference type="EMBL" id="MFK9079648.1"/>
    </source>
</evidence>
<proteinExistence type="predicted"/>
<gene>
    <name evidence="1" type="ORF">ACJEBM_03015</name>
</gene>
<comment type="caution">
    <text evidence="1">The sequence shown here is derived from an EMBL/GenBank/DDBJ whole genome shotgun (WGS) entry which is preliminary data.</text>
</comment>
<sequence>MSKYAPLADYLRVQAQDSVTLTFAQIDALVGGLAPTARKHDAWWANSRTDDSHTWAHLWIAAGWECESIDRANEIVVFQRASIDSSKPTQRYWWVNHKQTFKSEFEGGYIWSPKTNKNGARNSTYDNLTRVQPGDVVVSYAYGEIKAIGVASQHHSEAPKPEEFGLAGDNWASSGWLVPIEWTALSIPISPKAHLGEIQPLLPKKSSPLQANGNGNQGCYLAAISPLLGEVILNLIADGDFDVLTAKQSAAVSGGEEIKDHGRLPAEQLRKVTPEYIWEAVQILLQGTHADGYRPSVDYDLLADNGVRLAPKQVFGLAATAALGKDIKPVHFTGGVGTVCFELLEAAGYKIVPKDEHAVPVEIPTDIEEREWAEGQVKLVYHLKRERSPGLSKAKKAAFTKKYGRLFCEECGTDPIEAYGDFGAACIEVHHDAIQVADMGDEHKTTLDQLRCLCANCHRIVHRRLKLEATLFTG</sequence>
<reference evidence="1" key="1">
    <citation type="submission" date="2024-11" db="EMBL/GenBank/DDBJ databases">
        <authorList>
            <person name="Lucas J.A."/>
        </authorList>
    </citation>
    <scope>NUCLEOTIDE SEQUENCE</scope>
    <source>
        <strain evidence="1">Z 8.8</strain>
    </source>
</reference>
<protein>
    <submittedName>
        <fullName evidence="1">Uncharacterized protein</fullName>
    </submittedName>
</protein>
<dbReference type="EMBL" id="JBJHQE010000003">
    <property type="protein sequence ID" value="MFK9079648.1"/>
    <property type="molecule type" value="Genomic_DNA"/>
</dbReference>
<dbReference type="Proteomes" id="UP001622950">
    <property type="component" value="Unassembled WGS sequence"/>
</dbReference>